<evidence type="ECO:0000313" key="2">
    <source>
        <dbReference type="Proteomes" id="UP001055072"/>
    </source>
</evidence>
<sequence length="636" mass="71672">MSVAPTHHAFDESNVPYIGYLVQNKLSHSRLLPKESQHTFVYSTPYICASLTALESHALDKGNGWLFGYGGISFRITGLREAGYLQPAAFPGQTIKQKIEVLLRRRGYNVDDLLDVWILTMPTYLGYEGMNPLTTYFAYKKDGSPWLVLLEIHNTFYERHVHILEVNESSAIEKKSSKGYVLFSPSTHTLIHSHHISYDYHWLFPREFHVSPFNDRSGFYGISVVLPFDHAPSRSSGTPPPPPRGRVRVDLFTESAQDPTIPGPLKLIASIDPQTSVPFTAENLRASLAKQPVVLLRAWSRILYNAWVLHYVKNLDVFLRPDPRPAIPHWSAEEALALEESNGNGNPHSEDPSQTQTRVLEKDNGAYTLSLDLSNQGKQHVSGGVGWQPESSAETFARKRVGEFLVRRVQELGVDVVFVPANPAIPRREFRPTRFFSDDKDGEGENNKDNEKEGKRRLVISHMSSTVFATVFGTPSAEHAIEVGEKEGQFVVNDRDLFVRVFSPSSPSSSPSSTTTTTSYAQRLRVSQIPPPSRLLTLPFPPTHPLDSPSTTSTYTYILTLYTLWSVFFVDWLTEVLYKTFGARFVKGQEPWGWRVWERVGKEGGEKEMKRYLEGNVKMREGEKEGGYVVGSVLKV</sequence>
<organism evidence="1 2">
    <name type="scientific">Irpex rosettiformis</name>
    <dbReference type="NCBI Taxonomy" id="378272"/>
    <lineage>
        <taxon>Eukaryota</taxon>
        <taxon>Fungi</taxon>
        <taxon>Dikarya</taxon>
        <taxon>Basidiomycota</taxon>
        <taxon>Agaricomycotina</taxon>
        <taxon>Agaricomycetes</taxon>
        <taxon>Polyporales</taxon>
        <taxon>Irpicaceae</taxon>
        <taxon>Irpex</taxon>
    </lineage>
</organism>
<comment type="caution">
    <text evidence="1">The sequence shown here is derived from an EMBL/GenBank/DDBJ whole genome shotgun (WGS) entry which is preliminary data.</text>
</comment>
<accession>A0ACB8TYC6</accession>
<proteinExistence type="predicted"/>
<dbReference type="Proteomes" id="UP001055072">
    <property type="component" value="Unassembled WGS sequence"/>
</dbReference>
<dbReference type="EMBL" id="MU274920">
    <property type="protein sequence ID" value="KAI0086906.1"/>
    <property type="molecule type" value="Genomic_DNA"/>
</dbReference>
<name>A0ACB8TYC6_9APHY</name>
<gene>
    <name evidence="1" type="ORF">BDY19DRAFT_315514</name>
</gene>
<reference evidence="1" key="1">
    <citation type="journal article" date="2021" name="Environ. Microbiol.">
        <title>Gene family expansions and transcriptome signatures uncover fungal adaptations to wood decay.</title>
        <authorList>
            <person name="Hage H."/>
            <person name="Miyauchi S."/>
            <person name="Viragh M."/>
            <person name="Drula E."/>
            <person name="Min B."/>
            <person name="Chaduli D."/>
            <person name="Navarro D."/>
            <person name="Favel A."/>
            <person name="Norest M."/>
            <person name="Lesage-Meessen L."/>
            <person name="Balint B."/>
            <person name="Merenyi Z."/>
            <person name="de Eugenio L."/>
            <person name="Morin E."/>
            <person name="Martinez A.T."/>
            <person name="Baldrian P."/>
            <person name="Stursova M."/>
            <person name="Martinez M.J."/>
            <person name="Novotny C."/>
            <person name="Magnuson J.K."/>
            <person name="Spatafora J.W."/>
            <person name="Maurice S."/>
            <person name="Pangilinan J."/>
            <person name="Andreopoulos W."/>
            <person name="LaButti K."/>
            <person name="Hundley H."/>
            <person name="Na H."/>
            <person name="Kuo A."/>
            <person name="Barry K."/>
            <person name="Lipzen A."/>
            <person name="Henrissat B."/>
            <person name="Riley R."/>
            <person name="Ahrendt S."/>
            <person name="Nagy L.G."/>
            <person name="Grigoriev I.V."/>
            <person name="Martin F."/>
            <person name="Rosso M.N."/>
        </authorList>
    </citation>
    <scope>NUCLEOTIDE SEQUENCE</scope>
    <source>
        <strain evidence="1">CBS 384.51</strain>
    </source>
</reference>
<evidence type="ECO:0000313" key="1">
    <source>
        <dbReference type="EMBL" id="KAI0086906.1"/>
    </source>
</evidence>
<keyword evidence="2" id="KW-1185">Reference proteome</keyword>
<protein>
    <submittedName>
        <fullName evidence="1">Uncharacterized protein</fullName>
    </submittedName>
</protein>